<keyword evidence="2" id="KW-1185">Reference proteome</keyword>
<dbReference type="Gramene" id="OQU85029">
    <property type="protein sequence ID" value="OQU85029"/>
    <property type="gene ID" value="SORBI_3004G161301"/>
</dbReference>
<accession>A0A1Z5RN79</accession>
<evidence type="ECO:0000313" key="1">
    <source>
        <dbReference type="EMBL" id="OQU85029.1"/>
    </source>
</evidence>
<dbReference type="Proteomes" id="UP000000768">
    <property type="component" value="Chromosome 4"/>
</dbReference>
<dbReference type="InParanoid" id="A0A1Z5RN79"/>
<protein>
    <submittedName>
        <fullName evidence="1">Uncharacterized protein</fullName>
    </submittedName>
</protein>
<name>A0A1Z5RN79_SORBI</name>
<evidence type="ECO:0000313" key="2">
    <source>
        <dbReference type="Proteomes" id="UP000000768"/>
    </source>
</evidence>
<organism evidence="1 2">
    <name type="scientific">Sorghum bicolor</name>
    <name type="common">Sorghum</name>
    <name type="synonym">Sorghum vulgare</name>
    <dbReference type="NCBI Taxonomy" id="4558"/>
    <lineage>
        <taxon>Eukaryota</taxon>
        <taxon>Viridiplantae</taxon>
        <taxon>Streptophyta</taxon>
        <taxon>Embryophyta</taxon>
        <taxon>Tracheophyta</taxon>
        <taxon>Spermatophyta</taxon>
        <taxon>Magnoliopsida</taxon>
        <taxon>Liliopsida</taxon>
        <taxon>Poales</taxon>
        <taxon>Poaceae</taxon>
        <taxon>PACMAD clade</taxon>
        <taxon>Panicoideae</taxon>
        <taxon>Andropogonodae</taxon>
        <taxon>Andropogoneae</taxon>
        <taxon>Sorghinae</taxon>
        <taxon>Sorghum</taxon>
    </lineage>
</organism>
<reference evidence="1 2" key="1">
    <citation type="journal article" date="2009" name="Nature">
        <title>The Sorghum bicolor genome and the diversification of grasses.</title>
        <authorList>
            <person name="Paterson A.H."/>
            <person name="Bowers J.E."/>
            <person name="Bruggmann R."/>
            <person name="Dubchak I."/>
            <person name="Grimwood J."/>
            <person name="Gundlach H."/>
            <person name="Haberer G."/>
            <person name="Hellsten U."/>
            <person name="Mitros T."/>
            <person name="Poliakov A."/>
            <person name="Schmutz J."/>
            <person name="Spannagl M."/>
            <person name="Tang H."/>
            <person name="Wang X."/>
            <person name="Wicker T."/>
            <person name="Bharti A.K."/>
            <person name="Chapman J."/>
            <person name="Feltus F.A."/>
            <person name="Gowik U."/>
            <person name="Grigoriev I.V."/>
            <person name="Lyons E."/>
            <person name="Maher C.A."/>
            <person name="Martis M."/>
            <person name="Narechania A."/>
            <person name="Otillar R.P."/>
            <person name="Penning B.W."/>
            <person name="Salamov A.A."/>
            <person name="Wang Y."/>
            <person name="Zhang L."/>
            <person name="Carpita N.C."/>
            <person name="Freeling M."/>
            <person name="Gingle A.R."/>
            <person name="Hash C.T."/>
            <person name="Keller B."/>
            <person name="Klein P."/>
            <person name="Kresovich S."/>
            <person name="McCann M.C."/>
            <person name="Ming R."/>
            <person name="Peterson D.G."/>
            <person name="Mehboob-ur-Rahman"/>
            <person name="Ware D."/>
            <person name="Westhoff P."/>
            <person name="Mayer K.F."/>
            <person name="Messing J."/>
            <person name="Rokhsar D.S."/>
        </authorList>
    </citation>
    <scope>NUCLEOTIDE SEQUENCE [LARGE SCALE GENOMIC DNA]</scope>
    <source>
        <strain evidence="2">cv. BTx623</strain>
    </source>
</reference>
<dbReference type="EMBL" id="CM000763">
    <property type="protein sequence ID" value="OQU85029.1"/>
    <property type="molecule type" value="Genomic_DNA"/>
</dbReference>
<sequence>MEIRSLLFSLASPSLKSVEIVRLRPLADQLDRLFPTTVPMSHLIRLQTTGSDDEVTMNIIICLMVFVTGPLPWSSKGRSGVWLCSFSGDADAMWTVLPANSVLHKNRPYGHCRPTSSDAGLNSQTCKSSRD</sequence>
<gene>
    <name evidence="1" type="ORF">SORBI_3004G161301</name>
</gene>
<proteinExistence type="predicted"/>
<reference evidence="2" key="2">
    <citation type="journal article" date="2018" name="Plant J.">
        <title>The Sorghum bicolor reference genome: improved assembly, gene annotations, a transcriptome atlas, and signatures of genome organization.</title>
        <authorList>
            <person name="McCormick R.F."/>
            <person name="Truong S.K."/>
            <person name="Sreedasyam A."/>
            <person name="Jenkins J."/>
            <person name="Shu S."/>
            <person name="Sims D."/>
            <person name="Kennedy M."/>
            <person name="Amirebrahimi M."/>
            <person name="Weers B.D."/>
            <person name="McKinley B."/>
            <person name="Mattison A."/>
            <person name="Morishige D.T."/>
            <person name="Grimwood J."/>
            <person name="Schmutz J."/>
            <person name="Mullet J.E."/>
        </authorList>
    </citation>
    <scope>NUCLEOTIDE SEQUENCE [LARGE SCALE GENOMIC DNA]</scope>
    <source>
        <strain evidence="2">cv. BTx623</strain>
    </source>
</reference>
<dbReference type="AlphaFoldDB" id="A0A1Z5RN79"/>